<dbReference type="KEGG" id="eus:EUTSA_v10006346mg"/>
<organism evidence="1 2">
    <name type="scientific">Eutrema salsugineum</name>
    <name type="common">Saltwater cress</name>
    <name type="synonym">Sisymbrium salsugineum</name>
    <dbReference type="NCBI Taxonomy" id="72664"/>
    <lineage>
        <taxon>Eukaryota</taxon>
        <taxon>Viridiplantae</taxon>
        <taxon>Streptophyta</taxon>
        <taxon>Embryophyta</taxon>
        <taxon>Tracheophyta</taxon>
        <taxon>Spermatophyta</taxon>
        <taxon>Magnoliopsida</taxon>
        <taxon>eudicotyledons</taxon>
        <taxon>Gunneridae</taxon>
        <taxon>Pentapetalae</taxon>
        <taxon>rosids</taxon>
        <taxon>malvids</taxon>
        <taxon>Brassicales</taxon>
        <taxon>Brassicaceae</taxon>
        <taxon>Eutremeae</taxon>
        <taxon>Eutrema</taxon>
    </lineage>
</organism>
<sequence>MPSSCQVFKTLVVIRLLNDQHLSLRWDSPDCRVCLYFNSVLWLHKQYHTLRVKCFAYTSLYIRTNPVYFFSLLVISHTYPKLKA</sequence>
<protein>
    <submittedName>
        <fullName evidence="1">Uncharacterized protein</fullName>
    </submittedName>
</protein>
<gene>
    <name evidence="1" type="ORF">EUTSA_v10006346mg</name>
</gene>
<dbReference type="Proteomes" id="UP000030689">
    <property type="component" value="Unassembled WGS sequence"/>
</dbReference>
<proteinExistence type="predicted"/>
<name>V4LN48_EUTSA</name>
<dbReference type="EMBL" id="KI517455">
    <property type="protein sequence ID" value="ESQ43902.1"/>
    <property type="molecule type" value="Genomic_DNA"/>
</dbReference>
<dbReference type="Gramene" id="ESQ43902">
    <property type="protein sequence ID" value="ESQ43902"/>
    <property type="gene ID" value="EUTSA_v10006346mg"/>
</dbReference>
<dbReference type="AlphaFoldDB" id="V4LN48"/>
<keyword evidence="2" id="KW-1185">Reference proteome</keyword>
<accession>V4LN48</accession>
<reference evidence="1 2" key="1">
    <citation type="journal article" date="2013" name="Front. Plant Sci.">
        <title>The Reference Genome of the Halophytic Plant Eutrema salsugineum.</title>
        <authorList>
            <person name="Yang R."/>
            <person name="Jarvis D.E."/>
            <person name="Chen H."/>
            <person name="Beilstein M.A."/>
            <person name="Grimwood J."/>
            <person name="Jenkins J."/>
            <person name="Shu S."/>
            <person name="Prochnik S."/>
            <person name="Xin M."/>
            <person name="Ma C."/>
            <person name="Schmutz J."/>
            <person name="Wing R.A."/>
            <person name="Mitchell-Olds T."/>
            <person name="Schumaker K.S."/>
            <person name="Wang X."/>
        </authorList>
    </citation>
    <scope>NUCLEOTIDE SEQUENCE [LARGE SCALE GENOMIC DNA]</scope>
</reference>
<evidence type="ECO:0000313" key="2">
    <source>
        <dbReference type="Proteomes" id="UP000030689"/>
    </source>
</evidence>
<evidence type="ECO:0000313" key="1">
    <source>
        <dbReference type="EMBL" id="ESQ43902.1"/>
    </source>
</evidence>